<dbReference type="GeneID" id="39737779"/>
<organism evidence="1 2">
    <name type="scientific">Plasmodium relictum</name>
    <dbReference type="NCBI Taxonomy" id="85471"/>
    <lineage>
        <taxon>Eukaryota</taxon>
        <taxon>Sar</taxon>
        <taxon>Alveolata</taxon>
        <taxon>Apicomplexa</taxon>
        <taxon>Aconoidasida</taxon>
        <taxon>Haemosporida</taxon>
        <taxon>Plasmodiidae</taxon>
        <taxon>Plasmodium</taxon>
        <taxon>Plasmodium (Haemamoeba)</taxon>
    </lineage>
</organism>
<dbReference type="EMBL" id="LN835307">
    <property type="protein sequence ID" value="CRH01648.1"/>
    <property type="molecule type" value="Genomic_DNA"/>
</dbReference>
<proteinExistence type="predicted"/>
<dbReference type="VEuPathDB" id="PlasmoDB:PRELSG_1253500"/>
<keyword evidence="2" id="KW-1185">Reference proteome</keyword>
<dbReference type="KEGG" id="prel:PRELSG_1253500"/>
<dbReference type="OrthoDB" id="381984at2759"/>
<dbReference type="OMA" id="PLMINCK"/>
<dbReference type="AlphaFoldDB" id="A0A1J1HA08"/>
<accession>A0A1J1HA08</accession>
<evidence type="ECO:0000313" key="2">
    <source>
        <dbReference type="Proteomes" id="UP000220158"/>
    </source>
</evidence>
<dbReference type="RefSeq" id="XP_028534647.1">
    <property type="nucleotide sequence ID" value="XM_028678349.1"/>
</dbReference>
<sequence>MNIKNDGNENILNCKNLKRNFESINELNNMESLNSMYMFDSNKRRHNIDLKDEMKNSGNVEIISGLNLKNKRKLEADFIDKKKKKVFTEIQKSFNFANDIFSKNNAYESANNIVLDEINDKSIKNSLRSNDDLLLENKIEQNKKHSMELAIIPFEGNSGASDYKYENKVTLKNSHLKNIFSLLSKKDIVYKNLKNHIKNNKPLMINCKDFNLLLNKYKYENEIDKKFNNQNSVDIHDNSELENNLLNSSIILHDNKIESINLNDINKIRDNNLCLNSNDILNTKLNELYLNSLTNKYDINCTLSNNNINNMNNANKGNKFDIISKTVNTDNIYSLNGNLEEIKNQNAINCMNNIYNFNNINISNNTIKANNYNLNDNNTFNNLSNDINFNKLNNDHNFMDFNNDNNVNVLYNENNFNNLNNDNNLNNLNNNINYYNFNKVDNLNSNYNIYNLSNLNSTDNLNNNDNMYNLNNIISLNKLHNLNNANIPNNINNFNNMNKLNNMNN</sequence>
<protein>
    <submittedName>
        <fullName evidence="1">Uncharacterized protein</fullName>
    </submittedName>
</protein>
<evidence type="ECO:0000313" key="1">
    <source>
        <dbReference type="EMBL" id="CRH01648.1"/>
    </source>
</evidence>
<dbReference type="Proteomes" id="UP000220158">
    <property type="component" value="Chromosome 12"/>
</dbReference>
<name>A0A1J1HA08_PLARL</name>
<reference evidence="1 2" key="1">
    <citation type="submission" date="2015-04" db="EMBL/GenBank/DDBJ databases">
        <authorList>
            <consortium name="Pathogen Informatics"/>
        </authorList>
    </citation>
    <scope>NUCLEOTIDE SEQUENCE [LARGE SCALE GENOMIC DNA]</scope>
    <source>
        <strain evidence="1 2">SGS1</strain>
    </source>
</reference>
<gene>
    <name evidence="1" type="ORF">PRELSG_1253500</name>
</gene>